<evidence type="ECO:0000256" key="1">
    <source>
        <dbReference type="ARBA" id="ARBA00004123"/>
    </source>
</evidence>
<feature type="domain" description="C2H2-type" evidence="9">
    <location>
        <begin position="191"/>
        <end position="218"/>
    </location>
</feature>
<dbReference type="SMART" id="SM00355">
    <property type="entry name" value="ZnF_C2H2"/>
    <property type="match status" value="6"/>
</dbReference>
<evidence type="ECO:0000256" key="6">
    <source>
        <dbReference type="ARBA" id="ARBA00023242"/>
    </source>
</evidence>
<accession>A0AAD9KJC2</accession>
<feature type="domain" description="C2H2-type" evidence="9">
    <location>
        <begin position="95"/>
        <end position="122"/>
    </location>
</feature>
<keyword evidence="6" id="KW-0539">Nucleus</keyword>
<dbReference type="PROSITE" id="PS00028">
    <property type="entry name" value="ZINC_FINGER_C2H2_1"/>
    <property type="match status" value="6"/>
</dbReference>
<dbReference type="GO" id="GO:0008270">
    <property type="term" value="F:zinc ion binding"/>
    <property type="evidence" value="ECO:0007669"/>
    <property type="project" value="UniProtKB-KW"/>
</dbReference>
<gene>
    <name evidence="10" type="ORF">NP493_942g00087</name>
</gene>
<dbReference type="InterPro" id="IPR013087">
    <property type="entry name" value="Znf_C2H2_type"/>
</dbReference>
<dbReference type="EMBL" id="JAODUO010000942">
    <property type="protein sequence ID" value="KAK2172654.1"/>
    <property type="molecule type" value="Genomic_DNA"/>
</dbReference>
<proteinExistence type="predicted"/>
<reference evidence="10" key="1">
    <citation type="journal article" date="2023" name="Mol. Biol. Evol.">
        <title>Third-Generation Sequencing Reveals the Adaptive Role of the Epigenome in Three Deep-Sea Polychaetes.</title>
        <authorList>
            <person name="Perez M."/>
            <person name="Aroh O."/>
            <person name="Sun Y."/>
            <person name="Lan Y."/>
            <person name="Juniper S.K."/>
            <person name="Young C.R."/>
            <person name="Angers B."/>
            <person name="Qian P.Y."/>
        </authorList>
    </citation>
    <scope>NUCLEOTIDE SEQUENCE</scope>
    <source>
        <strain evidence="10">R07B-5</strain>
    </source>
</reference>
<keyword evidence="4 7" id="KW-0863">Zinc-finger</keyword>
<evidence type="ECO:0000256" key="2">
    <source>
        <dbReference type="ARBA" id="ARBA00022723"/>
    </source>
</evidence>
<evidence type="ECO:0000256" key="4">
    <source>
        <dbReference type="ARBA" id="ARBA00022771"/>
    </source>
</evidence>
<evidence type="ECO:0000313" key="11">
    <source>
        <dbReference type="Proteomes" id="UP001209878"/>
    </source>
</evidence>
<dbReference type="SUPFAM" id="SSF57667">
    <property type="entry name" value="beta-beta-alpha zinc fingers"/>
    <property type="match status" value="3"/>
</dbReference>
<evidence type="ECO:0000256" key="5">
    <source>
        <dbReference type="ARBA" id="ARBA00022833"/>
    </source>
</evidence>
<dbReference type="FunFam" id="3.30.160.60:FF:000110">
    <property type="entry name" value="Zinc finger protein-like"/>
    <property type="match status" value="1"/>
</dbReference>
<feature type="domain" description="C2H2-type" evidence="9">
    <location>
        <begin position="67"/>
        <end position="94"/>
    </location>
</feature>
<sequence length="274" mass="31262">MCTSYLIVSWLSAQRPLLVLQAASTVTQEPHVTWQQQQSVPWEHRVIEGVTQEQQHTPRARDADNSIICHVCGKRFVSRVGHKLHVAMHKGQYPYHCQHCGQGFSSTTNLKGHLVRHTGVKAFACPICPETFKYRYMVKTHMEKVHTTSDPEFLTVVLQAQQSYHQSGAFNQQSGAVNHQSVSGYRQRKTYFCGTCKKTFSTAGGLRQHEGLHRGLYRYKCQYCGKGFSATTNLRGHLVTHTGSKEYICSLCQQAFSYSYLLKRHMNRFHPTQP</sequence>
<feature type="domain" description="C2H2-type" evidence="9">
    <location>
        <begin position="123"/>
        <end position="151"/>
    </location>
</feature>
<keyword evidence="5" id="KW-0862">Zinc</keyword>
<keyword evidence="8" id="KW-0732">Signal</keyword>
<keyword evidence="11" id="KW-1185">Reference proteome</keyword>
<dbReference type="GO" id="GO:0005634">
    <property type="term" value="C:nucleus"/>
    <property type="evidence" value="ECO:0007669"/>
    <property type="project" value="UniProtKB-SubCell"/>
</dbReference>
<evidence type="ECO:0000256" key="3">
    <source>
        <dbReference type="ARBA" id="ARBA00022737"/>
    </source>
</evidence>
<comment type="caution">
    <text evidence="10">The sequence shown here is derived from an EMBL/GenBank/DDBJ whole genome shotgun (WGS) entry which is preliminary data.</text>
</comment>
<dbReference type="Pfam" id="PF00096">
    <property type="entry name" value="zf-C2H2"/>
    <property type="match status" value="3"/>
</dbReference>
<evidence type="ECO:0000256" key="8">
    <source>
        <dbReference type="SAM" id="SignalP"/>
    </source>
</evidence>
<dbReference type="PROSITE" id="PS50157">
    <property type="entry name" value="ZINC_FINGER_C2H2_2"/>
    <property type="match status" value="6"/>
</dbReference>
<dbReference type="PANTHER" id="PTHR24388">
    <property type="entry name" value="ZINC FINGER PROTEIN"/>
    <property type="match status" value="1"/>
</dbReference>
<comment type="subcellular location">
    <subcellularLocation>
        <location evidence="1">Nucleus</location>
    </subcellularLocation>
</comment>
<evidence type="ECO:0000313" key="10">
    <source>
        <dbReference type="EMBL" id="KAK2172654.1"/>
    </source>
</evidence>
<evidence type="ECO:0000259" key="9">
    <source>
        <dbReference type="PROSITE" id="PS50157"/>
    </source>
</evidence>
<keyword evidence="3" id="KW-0677">Repeat</keyword>
<evidence type="ECO:0000256" key="7">
    <source>
        <dbReference type="PROSITE-ProRule" id="PRU00042"/>
    </source>
</evidence>
<feature type="chain" id="PRO_5042164214" description="C2H2-type domain-containing protein" evidence="8">
    <location>
        <begin position="22"/>
        <end position="274"/>
    </location>
</feature>
<feature type="domain" description="C2H2-type" evidence="9">
    <location>
        <begin position="219"/>
        <end position="246"/>
    </location>
</feature>
<dbReference type="Pfam" id="PF13894">
    <property type="entry name" value="zf-C2H2_4"/>
    <property type="match status" value="1"/>
</dbReference>
<dbReference type="PANTHER" id="PTHR24388:SF54">
    <property type="entry name" value="PROTEIN ESCARGOT"/>
    <property type="match status" value="1"/>
</dbReference>
<keyword evidence="2" id="KW-0479">Metal-binding</keyword>
<feature type="signal peptide" evidence="8">
    <location>
        <begin position="1"/>
        <end position="21"/>
    </location>
</feature>
<dbReference type="GO" id="GO:0000978">
    <property type="term" value="F:RNA polymerase II cis-regulatory region sequence-specific DNA binding"/>
    <property type="evidence" value="ECO:0007669"/>
    <property type="project" value="TreeGrafter"/>
</dbReference>
<dbReference type="InterPro" id="IPR036236">
    <property type="entry name" value="Znf_C2H2_sf"/>
</dbReference>
<dbReference type="Gene3D" id="3.30.160.60">
    <property type="entry name" value="Classic Zinc Finger"/>
    <property type="match status" value="4"/>
</dbReference>
<feature type="domain" description="C2H2-type" evidence="9">
    <location>
        <begin position="247"/>
        <end position="274"/>
    </location>
</feature>
<dbReference type="Pfam" id="PF13912">
    <property type="entry name" value="zf-C2H2_6"/>
    <property type="match status" value="1"/>
</dbReference>
<dbReference type="InterPro" id="IPR050527">
    <property type="entry name" value="Snail/Krueppel_Znf"/>
</dbReference>
<protein>
    <recommendedName>
        <fullName evidence="9">C2H2-type domain-containing protein</fullName>
    </recommendedName>
</protein>
<dbReference type="Proteomes" id="UP001209878">
    <property type="component" value="Unassembled WGS sequence"/>
</dbReference>
<dbReference type="AlphaFoldDB" id="A0AAD9KJC2"/>
<dbReference type="GO" id="GO:0000981">
    <property type="term" value="F:DNA-binding transcription factor activity, RNA polymerase II-specific"/>
    <property type="evidence" value="ECO:0007669"/>
    <property type="project" value="TreeGrafter"/>
</dbReference>
<name>A0AAD9KJC2_RIDPI</name>
<organism evidence="10 11">
    <name type="scientific">Ridgeia piscesae</name>
    <name type="common">Tubeworm</name>
    <dbReference type="NCBI Taxonomy" id="27915"/>
    <lineage>
        <taxon>Eukaryota</taxon>
        <taxon>Metazoa</taxon>
        <taxon>Spiralia</taxon>
        <taxon>Lophotrochozoa</taxon>
        <taxon>Annelida</taxon>
        <taxon>Polychaeta</taxon>
        <taxon>Sedentaria</taxon>
        <taxon>Canalipalpata</taxon>
        <taxon>Sabellida</taxon>
        <taxon>Siboglinidae</taxon>
        <taxon>Ridgeia</taxon>
    </lineage>
</organism>